<dbReference type="CDD" id="cd04301">
    <property type="entry name" value="NAT_SF"/>
    <property type="match status" value="1"/>
</dbReference>
<dbReference type="InterPro" id="IPR000182">
    <property type="entry name" value="GNAT_dom"/>
</dbReference>
<dbReference type="InterPro" id="IPR050832">
    <property type="entry name" value="Bact_Acetyltransf"/>
</dbReference>
<feature type="domain" description="N-acetyltransferase" evidence="3">
    <location>
        <begin position="4"/>
        <end position="176"/>
    </location>
</feature>
<comment type="caution">
    <text evidence="4">The sequence shown here is derived from an EMBL/GenBank/DDBJ whole genome shotgun (WGS) entry which is preliminary data.</text>
</comment>
<dbReference type="EMBL" id="JACSQP010000005">
    <property type="protein sequence ID" value="MBD7957850.1"/>
    <property type="molecule type" value="Genomic_DNA"/>
</dbReference>
<keyword evidence="1" id="KW-0808">Transferase</keyword>
<dbReference type="InterPro" id="IPR016181">
    <property type="entry name" value="Acyl_CoA_acyltransferase"/>
</dbReference>
<evidence type="ECO:0000256" key="2">
    <source>
        <dbReference type="ARBA" id="ARBA00023315"/>
    </source>
</evidence>
<evidence type="ECO:0000313" key="5">
    <source>
        <dbReference type="Proteomes" id="UP000648352"/>
    </source>
</evidence>
<gene>
    <name evidence="4" type="ORF">H9651_09395</name>
</gene>
<evidence type="ECO:0000259" key="3">
    <source>
        <dbReference type="PROSITE" id="PS51186"/>
    </source>
</evidence>
<keyword evidence="2" id="KW-0012">Acyltransferase</keyword>
<organism evidence="4 5">
    <name type="scientific">Microbacterium pullorum</name>
    <dbReference type="NCBI Taxonomy" id="2762236"/>
    <lineage>
        <taxon>Bacteria</taxon>
        <taxon>Bacillati</taxon>
        <taxon>Actinomycetota</taxon>
        <taxon>Actinomycetes</taxon>
        <taxon>Micrococcales</taxon>
        <taxon>Microbacteriaceae</taxon>
        <taxon>Microbacterium</taxon>
    </lineage>
</organism>
<name>A0ABR8S304_9MICO</name>
<reference evidence="4 5" key="1">
    <citation type="submission" date="2020-08" db="EMBL/GenBank/DDBJ databases">
        <title>A Genomic Blueprint of the Chicken Gut Microbiome.</title>
        <authorList>
            <person name="Gilroy R."/>
            <person name="Ravi A."/>
            <person name="Getino M."/>
            <person name="Pursley I."/>
            <person name="Horton D.L."/>
            <person name="Alikhan N.-F."/>
            <person name="Baker D."/>
            <person name="Gharbi K."/>
            <person name="Hall N."/>
            <person name="Watson M."/>
            <person name="Adriaenssens E.M."/>
            <person name="Foster-Nyarko E."/>
            <person name="Jarju S."/>
            <person name="Secka A."/>
            <person name="Antonio M."/>
            <person name="Oren A."/>
            <person name="Chaudhuri R."/>
            <person name="La Ragione R.M."/>
            <person name="Hildebrand F."/>
            <person name="Pallen M.J."/>
        </authorList>
    </citation>
    <scope>NUCLEOTIDE SEQUENCE [LARGE SCALE GENOMIC DNA]</scope>
    <source>
        <strain evidence="4 5">Sa4CUA7</strain>
    </source>
</reference>
<dbReference type="PANTHER" id="PTHR43877">
    <property type="entry name" value="AMINOALKYLPHOSPHONATE N-ACETYLTRANSFERASE-RELATED-RELATED"/>
    <property type="match status" value="1"/>
</dbReference>
<evidence type="ECO:0000313" key="4">
    <source>
        <dbReference type="EMBL" id="MBD7957850.1"/>
    </source>
</evidence>
<dbReference type="Gene3D" id="3.40.630.30">
    <property type="match status" value="1"/>
</dbReference>
<accession>A0ABR8S304</accession>
<protein>
    <submittedName>
        <fullName evidence="4">GNAT family N-acetyltransferase</fullName>
    </submittedName>
</protein>
<dbReference type="SUPFAM" id="SSF55729">
    <property type="entry name" value="Acyl-CoA N-acyltransferases (Nat)"/>
    <property type="match status" value="1"/>
</dbReference>
<dbReference type="RefSeq" id="WP_191719049.1">
    <property type="nucleotide sequence ID" value="NZ_JACSQP010000005.1"/>
</dbReference>
<dbReference type="Pfam" id="PF00583">
    <property type="entry name" value="Acetyltransf_1"/>
    <property type="match status" value="1"/>
</dbReference>
<keyword evidence="5" id="KW-1185">Reference proteome</keyword>
<evidence type="ECO:0000256" key="1">
    <source>
        <dbReference type="ARBA" id="ARBA00022679"/>
    </source>
</evidence>
<dbReference type="Proteomes" id="UP000648352">
    <property type="component" value="Unassembled WGS sequence"/>
</dbReference>
<dbReference type="PROSITE" id="PS51186">
    <property type="entry name" value="GNAT"/>
    <property type="match status" value="1"/>
</dbReference>
<proteinExistence type="predicted"/>
<sequence>MTPATVRRVRADEWRRVRRLRIEAVSDPDAGIAFLSTPEQERARDDAFWQQRAADAASGDTAAQFVAESADGWVGTATVLVRPSGAADHTGRTVWTTRADVVGVYVRPDHRGSGAVDGLLDAAAHRAASLGLRRLTLDVHADNTRAQAAYRRAGFVPTGERFTSTIGAELVMARAL</sequence>